<proteinExistence type="inferred from homology"/>
<dbReference type="InterPro" id="IPR017810">
    <property type="entry name" value="Mycothiol_biosynthesis_MshB"/>
</dbReference>
<keyword evidence="3 4" id="KW-0862">Zinc</keyword>
<dbReference type="PANTHER" id="PTHR12993:SF26">
    <property type="entry name" value="1D-MYO-INOSITOL 2-ACETAMIDO-2-DEOXY-ALPHA-D-GLUCOPYRANOSIDE DEACETYLASE"/>
    <property type="match status" value="1"/>
</dbReference>
<comment type="catalytic activity">
    <reaction evidence="4">
        <text>1D-myo-inositol 2-acetamido-2-deoxy-alpha-D-glucopyranoside + H2O = 1D-myo-inositol 2-amino-2-deoxy-alpha-D-glucopyranoside + acetate</text>
        <dbReference type="Rhea" id="RHEA:26180"/>
        <dbReference type="ChEBI" id="CHEBI:15377"/>
        <dbReference type="ChEBI" id="CHEBI:30089"/>
        <dbReference type="ChEBI" id="CHEBI:52442"/>
        <dbReference type="ChEBI" id="CHEBI:58886"/>
        <dbReference type="EC" id="3.5.1.103"/>
    </reaction>
</comment>
<comment type="function">
    <text evidence="4">Catalyzes the deacetylation of 1D-myo-inositol 2-acetamido-2-deoxy-alpha-D-glucopyranoside (GlcNAc-Ins) in the mycothiol biosynthesis pathway.</text>
</comment>
<keyword evidence="2 4" id="KW-0378">Hydrolase</keyword>
<evidence type="ECO:0000256" key="5">
    <source>
        <dbReference type="SAM" id="MobiDB-lite"/>
    </source>
</evidence>
<dbReference type="Pfam" id="PF02585">
    <property type="entry name" value="PIG-L"/>
    <property type="match status" value="1"/>
</dbReference>
<evidence type="ECO:0000256" key="2">
    <source>
        <dbReference type="ARBA" id="ARBA00022801"/>
    </source>
</evidence>
<dbReference type="EMBL" id="CP014859">
    <property type="protein sequence ID" value="AOS61721.1"/>
    <property type="molecule type" value="Genomic_DNA"/>
</dbReference>
<feature type="binding site" evidence="4">
    <location>
        <position position="22"/>
    </location>
    <ligand>
        <name>Zn(2+)</name>
        <dbReference type="ChEBI" id="CHEBI:29105"/>
    </ligand>
</feature>
<dbReference type="Proteomes" id="UP000095210">
    <property type="component" value="Chromosome"/>
</dbReference>
<dbReference type="Gene3D" id="3.40.50.10320">
    <property type="entry name" value="LmbE-like"/>
    <property type="match status" value="1"/>
</dbReference>
<dbReference type="EC" id="3.5.1.103" evidence="4"/>
<evidence type="ECO:0000313" key="7">
    <source>
        <dbReference type="Proteomes" id="UP000095210"/>
    </source>
</evidence>
<dbReference type="KEGG" id="ahm:TL08_04455"/>
<feature type="binding site" evidence="4">
    <location>
        <position position="164"/>
    </location>
    <ligand>
        <name>Zn(2+)</name>
        <dbReference type="ChEBI" id="CHEBI:29105"/>
    </ligand>
</feature>
<dbReference type="GO" id="GO:0035595">
    <property type="term" value="F:N-acetylglucosaminylinositol deacetylase activity"/>
    <property type="evidence" value="ECO:0007669"/>
    <property type="project" value="UniProtKB-EC"/>
</dbReference>
<dbReference type="GO" id="GO:0008270">
    <property type="term" value="F:zinc ion binding"/>
    <property type="evidence" value="ECO:0007669"/>
    <property type="project" value="UniProtKB-UniRule"/>
</dbReference>
<gene>
    <name evidence="4" type="primary">mshB</name>
    <name evidence="6" type="ORF">TL08_04455</name>
</gene>
<dbReference type="InterPro" id="IPR003737">
    <property type="entry name" value="GlcNAc_PI_deacetylase-related"/>
</dbReference>
<evidence type="ECO:0000256" key="4">
    <source>
        <dbReference type="HAMAP-Rule" id="MF_01696"/>
    </source>
</evidence>
<dbReference type="SUPFAM" id="SSF102588">
    <property type="entry name" value="LmbE-like"/>
    <property type="match status" value="1"/>
</dbReference>
<evidence type="ECO:0000313" key="6">
    <source>
        <dbReference type="EMBL" id="AOS61721.1"/>
    </source>
</evidence>
<evidence type="ECO:0000256" key="3">
    <source>
        <dbReference type="ARBA" id="ARBA00022833"/>
    </source>
</evidence>
<organism evidence="6 7">
    <name type="scientific">Actinoalloteichus hymeniacidonis</name>
    <dbReference type="NCBI Taxonomy" id="340345"/>
    <lineage>
        <taxon>Bacteria</taxon>
        <taxon>Bacillati</taxon>
        <taxon>Actinomycetota</taxon>
        <taxon>Actinomycetes</taxon>
        <taxon>Pseudonocardiales</taxon>
        <taxon>Pseudonocardiaceae</taxon>
        <taxon>Actinoalloteichus</taxon>
    </lineage>
</organism>
<comment type="cofactor">
    <cofactor evidence="4">
        <name>Zn(2+)</name>
        <dbReference type="ChEBI" id="CHEBI:29105"/>
    </cofactor>
    <text evidence="4">Binds 1 zinc ion per subunit.</text>
</comment>
<dbReference type="GO" id="GO:0010125">
    <property type="term" value="P:mycothiol biosynthetic process"/>
    <property type="evidence" value="ECO:0007669"/>
    <property type="project" value="UniProtKB-UniRule"/>
</dbReference>
<evidence type="ECO:0000256" key="1">
    <source>
        <dbReference type="ARBA" id="ARBA00022723"/>
    </source>
</evidence>
<dbReference type="PANTHER" id="PTHR12993">
    <property type="entry name" value="N-ACETYLGLUCOSAMINYL-PHOSPHATIDYLINOSITOL DE-N-ACETYLASE-RELATED"/>
    <property type="match status" value="1"/>
</dbReference>
<sequence>MVTTAPGFRLTAVPRLLLVHAHPDDESIWTGGTIAHYAALGVAVTVVTCTMGEEGEIIPTGLRGLGPDAADQLGGYRLGELRSACAALGVTDHRFLGGVGRWRDSGMRWEAPGLAAPRLSPHPRAFAIGDVDEQVGALTEILREVRPQVVVTYAADGGYGHPDHVRAHEVTMAATKAIPGVDVFHVVPPLAEIEAAVARLSEAPGVPFELPAPGELAGVGPEAISHQVDVAEQLPAKLNALRAHATQVQVWQDNAGTAVFALSNGVAQPVLPTEYFTRADGEPRGTSIEHGLFGATIPPEVIAQPPGLAAALARNARAAASADEPETGAAASGESVEPSVRTR</sequence>
<feature type="binding site" evidence="4">
    <location>
        <position position="25"/>
    </location>
    <ligand>
        <name>Zn(2+)</name>
        <dbReference type="ChEBI" id="CHEBI:29105"/>
    </ligand>
</feature>
<dbReference type="HAMAP" id="MF_01696">
    <property type="entry name" value="MshB"/>
    <property type="match status" value="1"/>
</dbReference>
<accession>A0AAC9HM62</accession>
<dbReference type="InterPro" id="IPR024078">
    <property type="entry name" value="LmbE-like_dom_sf"/>
</dbReference>
<comment type="similarity">
    <text evidence="4">Belongs to the MshB deacetylase family.</text>
</comment>
<keyword evidence="7" id="KW-1185">Reference proteome</keyword>
<protein>
    <recommendedName>
        <fullName evidence="4">1D-myo-inositol 2-acetamido-2-deoxy-alpha-D-glucopyranoside deacetylase</fullName>
        <shortName evidence="4">GlcNAc-Ins deacetylase</shortName>
        <ecNumber evidence="4">3.5.1.103</ecNumber>
    </recommendedName>
    <alternativeName>
        <fullName evidence="4">N-acetyl-1-D-myo-inositol-2-amino-2-deoxy-alpha-D-glucopyranoside deacetylase</fullName>
    </alternativeName>
</protein>
<reference evidence="7" key="1">
    <citation type="submission" date="2016-03" db="EMBL/GenBank/DDBJ databases">
        <title>Complete genome sequence of the type strain Actinoalloteichus hymeniacidonis DSM 45092.</title>
        <authorList>
            <person name="Schaffert L."/>
            <person name="Albersmeier A."/>
            <person name="Winkler A."/>
            <person name="Kalinowski J."/>
            <person name="Zotchev S."/>
            <person name="Ruckert C."/>
        </authorList>
    </citation>
    <scope>NUCLEOTIDE SEQUENCE [LARGE SCALE GENOMIC DNA]</scope>
    <source>
        <strain evidence="7">HPA177(T) (DSM 45092(T))</strain>
    </source>
</reference>
<name>A0AAC9HM62_9PSEU</name>
<dbReference type="NCBIfam" id="TIGR03445">
    <property type="entry name" value="mycothiol_MshB"/>
    <property type="match status" value="1"/>
</dbReference>
<keyword evidence="1 4" id="KW-0479">Metal-binding</keyword>
<feature type="region of interest" description="Disordered" evidence="5">
    <location>
        <begin position="316"/>
        <end position="343"/>
    </location>
</feature>
<dbReference type="AlphaFoldDB" id="A0AAC9HM62"/>